<dbReference type="RefSeq" id="WP_003604201.1">
    <property type="nucleotide sequence ID" value="NC_012811.1"/>
</dbReference>
<name>C5B6L9_METEA</name>
<dbReference type="KEGG" id="mea:Mex_2p1363"/>
<proteinExistence type="predicted"/>
<dbReference type="EMBL" id="CP001511">
    <property type="protein sequence ID" value="ACS44101.1"/>
    <property type="molecule type" value="Genomic_DNA"/>
</dbReference>
<dbReference type="HOGENOM" id="CLU_1832806_0_0_5"/>
<reference evidence="1 2" key="1">
    <citation type="journal article" date="2009" name="PLoS ONE">
        <title>Methylobacterium genome sequences: a reference blueprint to investigate microbial metabolism of C1 compounds from natural and industrial sources.</title>
        <authorList>
            <person name="Vuilleumier S."/>
            <person name="Chistoserdova L."/>
            <person name="Lee M.-C."/>
            <person name="Bringel F."/>
            <person name="Lajus A."/>
            <person name="Zhou Y."/>
            <person name="Gourion B."/>
            <person name="Barbe V."/>
            <person name="Chang J."/>
            <person name="Cruveiller S."/>
            <person name="Dossat C."/>
            <person name="Gillett W."/>
            <person name="Gruffaz C."/>
            <person name="Haugen E."/>
            <person name="Hourcade E."/>
            <person name="Levy R."/>
            <person name="Mangenot S."/>
            <person name="Muller E."/>
            <person name="Nadalig T."/>
            <person name="Pagni M."/>
            <person name="Penny C."/>
            <person name="Peyraud R."/>
            <person name="Robinson D.G."/>
            <person name="Roche D."/>
            <person name="Rouy Z."/>
            <person name="Saenampechek C."/>
            <person name="Salvignol G."/>
            <person name="Vallenet D."/>
            <person name="Wu Z."/>
            <person name="Marx C.J."/>
            <person name="Vorholt J.A."/>
            <person name="Olson M.V."/>
            <person name="Kaul R."/>
            <person name="Weissenbach J."/>
            <person name="Medigue C."/>
            <person name="Lidstrom M.E."/>
        </authorList>
    </citation>
    <scope>NUCLEOTIDE SEQUENCE [LARGE SCALE GENOMIC DNA]</scope>
    <source>
        <strain evidence="2">ATCC 14718 / DSM 1338 / JCM 2805 / NCIMB 9133 / AM1</strain>
    </source>
</reference>
<dbReference type="AlphaFoldDB" id="C5B6L9"/>
<organism evidence="1 2">
    <name type="scientific">Methylorubrum extorquens (strain ATCC 14718 / DSM 1338 / JCM 2805 / NCIMB 9133 / AM1)</name>
    <name type="common">Methylobacterium extorquens</name>
    <dbReference type="NCBI Taxonomy" id="272630"/>
    <lineage>
        <taxon>Bacteria</taxon>
        <taxon>Pseudomonadati</taxon>
        <taxon>Pseudomonadota</taxon>
        <taxon>Alphaproteobacteria</taxon>
        <taxon>Hyphomicrobiales</taxon>
        <taxon>Methylobacteriaceae</taxon>
        <taxon>Methylorubrum</taxon>
    </lineage>
</organism>
<evidence type="ECO:0000313" key="1">
    <source>
        <dbReference type="EMBL" id="ACS44101.1"/>
    </source>
</evidence>
<accession>C5B6L9</accession>
<dbReference type="OrthoDB" id="8234840at2"/>
<keyword evidence="2" id="KW-1185">Reference proteome</keyword>
<protein>
    <submittedName>
        <fullName evidence="1">Uncharacterized protein</fullName>
    </submittedName>
</protein>
<geneLocation type="plasmid" evidence="1 2">
    <name>megaplasmid</name>
</geneLocation>
<gene>
    <name evidence="1" type="ordered locus">MexAM1_META2p1363</name>
</gene>
<keyword evidence="1" id="KW-0614">Plasmid</keyword>
<dbReference type="Proteomes" id="UP000009081">
    <property type="component" value="Plasmid megaplasmid"/>
</dbReference>
<sequence length="140" mass="14900">MIRSAVSIADGSLRAKFDATGYFEQATSREIVTLAGGTWSGAPALDAARYCAANLPYPELGNILDRAFAFPRIAIRAAVHGPDALRWIRRNRADIGAAIEAALAQDVCDHGSPDAGPSWDRLPGWPTGYEGMGRLEDTAA</sequence>
<evidence type="ECO:0000313" key="2">
    <source>
        <dbReference type="Proteomes" id="UP000009081"/>
    </source>
</evidence>